<feature type="binding site" evidence="6">
    <location>
        <position position="91"/>
    </location>
    <ligand>
        <name>substrate</name>
    </ligand>
</feature>
<dbReference type="SUPFAM" id="SSF51556">
    <property type="entry name" value="Metallo-dependent hydrolases"/>
    <property type="match status" value="1"/>
</dbReference>
<dbReference type="GO" id="GO:0004151">
    <property type="term" value="F:dihydroorotase activity"/>
    <property type="evidence" value="ECO:0007669"/>
    <property type="project" value="UniProtKB-EC"/>
</dbReference>
<feature type="binding site" evidence="6">
    <location>
        <position position="151"/>
    </location>
    <ligand>
        <name>Zn(2+)</name>
        <dbReference type="ChEBI" id="CHEBI:29105"/>
        <label>1</label>
    </ligand>
</feature>
<evidence type="ECO:0000313" key="8">
    <source>
        <dbReference type="EMBL" id="MBP2435540.1"/>
    </source>
</evidence>
<feature type="binding site" evidence="6">
    <location>
        <position position="178"/>
    </location>
    <ligand>
        <name>Zn(2+)</name>
        <dbReference type="ChEBI" id="CHEBI:29105"/>
        <label>2</label>
    </ligand>
</feature>
<evidence type="ECO:0000256" key="6">
    <source>
        <dbReference type="HAMAP-Rule" id="MF_00220"/>
    </source>
</evidence>
<keyword evidence="6" id="KW-0862">Zinc</keyword>
<keyword evidence="9" id="KW-1185">Reference proteome</keyword>
<reference evidence="8 9" key="1">
    <citation type="submission" date="2021-03" db="EMBL/GenBank/DDBJ databases">
        <title>Sequencing the genomes of 1000 actinobacteria strains.</title>
        <authorList>
            <person name="Klenk H.-P."/>
        </authorList>
    </citation>
    <scope>NUCLEOTIDE SEQUENCE [LARGE SCALE GENOMIC DNA]</scope>
    <source>
        <strain evidence="8 9">DSM 24221</strain>
    </source>
</reference>
<dbReference type="Proteomes" id="UP001519362">
    <property type="component" value="Unassembled WGS sequence"/>
</dbReference>
<protein>
    <recommendedName>
        <fullName evidence="6">Dihydroorotase</fullName>
        <shortName evidence="6">DHOase</shortName>
        <ecNumber evidence="6">3.5.2.3</ecNumber>
    </recommendedName>
</protein>
<feature type="binding site" evidence="6">
    <location>
        <position position="59"/>
    </location>
    <ligand>
        <name>Zn(2+)</name>
        <dbReference type="ChEBI" id="CHEBI:29105"/>
        <label>1</label>
    </ligand>
</feature>
<comment type="caution">
    <text evidence="8">The sequence shown here is derived from an EMBL/GenBank/DDBJ whole genome shotgun (WGS) entry which is preliminary data.</text>
</comment>
<accession>A0ABS4ZEX9</accession>
<name>A0ABS4ZEX9_9MICO</name>
<comment type="similarity">
    <text evidence="2 6">Belongs to the metallo-dependent hydrolases superfamily. DHOase family. Class I DHOase subfamily.</text>
</comment>
<dbReference type="HAMAP" id="MF_00220_B">
    <property type="entry name" value="PyrC_classI_B"/>
    <property type="match status" value="1"/>
</dbReference>
<organism evidence="8 9">
    <name type="scientific">Microbacterium amylolyticum</name>
    <dbReference type="NCBI Taxonomy" id="936337"/>
    <lineage>
        <taxon>Bacteria</taxon>
        <taxon>Bacillati</taxon>
        <taxon>Actinomycetota</taxon>
        <taxon>Actinomycetes</taxon>
        <taxon>Micrococcales</taxon>
        <taxon>Microbacteriaceae</taxon>
        <taxon>Microbacterium</taxon>
    </lineage>
</organism>
<comment type="catalytic activity">
    <reaction evidence="6">
        <text>(S)-dihydroorotate + H2O = N-carbamoyl-L-aspartate + H(+)</text>
        <dbReference type="Rhea" id="RHEA:24296"/>
        <dbReference type="ChEBI" id="CHEBI:15377"/>
        <dbReference type="ChEBI" id="CHEBI:15378"/>
        <dbReference type="ChEBI" id="CHEBI:30864"/>
        <dbReference type="ChEBI" id="CHEBI:32814"/>
        <dbReference type="EC" id="3.5.2.3"/>
    </reaction>
</comment>
<evidence type="ECO:0000256" key="1">
    <source>
        <dbReference type="ARBA" id="ARBA00002368"/>
    </source>
</evidence>
<dbReference type="PANTHER" id="PTHR43668">
    <property type="entry name" value="ALLANTOINASE"/>
    <property type="match status" value="1"/>
</dbReference>
<dbReference type="NCBIfam" id="TIGR00857">
    <property type="entry name" value="pyrC_multi"/>
    <property type="match status" value="1"/>
</dbReference>
<feature type="binding site" evidence="6">
    <location>
        <position position="304"/>
    </location>
    <ligand>
        <name>Zn(2+)</name>
        <dbReference type="ChEBI" id="CHEBI:29105"/>
        <label>1</label>
    </ligand>
</feature>
<dbReference type="RefSeq" id="WP_165132558.1">
    <property type="nucleotide sequence ID" value="NZ_CP049253.1"/>
</dbReference>
<dbReference type="InterPro" id="IPR004722">
    <property type="entry name" value="DHOase"/>
</dbReference>
<dbReference type="InterPro" id="IPR050138">
    <property type="entry name" value="DHOase/Allantoinase_Hydrolase"/>
</dbReference>
<dbReference type="InterPro" id="IPR011059">
    <property type="entry name" value="Metal-dep_hydrolase_composite"/>
</dbReference>
<evidence type="ECO:0000256" key="4">
    <source>
        <dbReference type="ARBA" id="ARBA00022801"/>
    </source>
</evidence>
<dbReference type="Pfam" id="PF12890">
    <property type="entry name" value="DHOase"/>
    <property type="match status" value="1"/>
</dbReference>
<feature type="binding site" evidence="6">
    <location>
        <begin position="59"/>
        <end position="61"/>
    </location>
    <ligand>
        <name>substrate</name>
    </ligand>
</feature>
<dbReference type="InterPro" id="IPR024403">
    <property type="entry name" value="DHOase_cat"/>
</dbReference>
<feature type="domain" description="Dihydroorotase catalytic" evidence="7">
    <location>
        <begin position="48"/>
        <end position="234"/>
    </location>
</feature>
<feature type="binding site" evidence="6">
    <location>
        <position position="277"/>
    </location>
    <ligand>
        <name>substrate</name>
    </ligand>
</feature>
<sequence length="436" mass="46162">MSDTLLITGAQIEGDGPSDILIEDGRIVEVGQGLSRHGARTIDADGLVAIRGLVDLHVHLREPGFESSETILTGTQAAAAGGFTAVFAMPNTHPVADTAGVVEQELARGEAAGYATVQPIGAVTVGQKGERLAELGAMADSRARVRLFSDDGSCVWDPLIMRRALEYVKSFGGVVAQHAQDPRLTEGAQMNEGIVSAELGLAGWPAVAEESIIARDVLLAEHVGSKLHVCHLSTAGSVDIVRWAKSRGIDVTAEVTPHHLLLTDESARGYDARFKVNPPLRTNEDVLAVRAGLADGTIDIVATDHAPHPEENKCTEWAAAAHGMVGLESALRVVHKTMVEDGPFGWDDVARVMSSAPARIGQRPDHGTPIAVGQPAELTLYDPNARSVFTPKDLRGRSSNTPYTGHELPGSVRWTIHRGYVTLADGQVVAAEEVGS</sequence>
<dbReference type="PROSITE" id="PS00482">
    <property type="entry name" value="DIHYDROOROTASE_1"/>
    <property type="match status" value="1"/>
</dbReference>
<dbReference type="NCBIfam" id="NF006836">
    <property type="entry name" value="PRK09357.1-1"/>
    <property type="match status" value="1"/>
</dbReference>
<gene>
    <name evidence="6" type="primary">pyrC</name>
    <name evidence="8" type="ORF">JOF34_000126</name>
</gene>
<comment type="function">
    <text evidence="1 6">Catalyzes the reversible cyclization of carbamoyl aspartate to dihydroorotate.</text>
</comment>
<dbReference type="Gene3D" id="3.20.20.140">
    <property type="entry name" value="Metal-dependent hydrolases"/>
    <property type="match status" value="1"/>
</dbReference>
<evidence type="ECO:0000256" key="2">
    <source>
        <dbReference type="ARBA" id="ARBA00010286"/>
    </source>
</evidence>
<dbReference type="InterPro" id="IPR032466">
    <property type="entry name" value="Metal_Hydrolase"/>
</dbReference>
<dbReference type="InterPro" id="IPR002195">
    <property type="entry name" value="Dihydroorotase_CS"/>
</dbReference>
<comment type="cofactor">
    <cofactor evidence="6">
        <name>Zn(2+)</name>
        <dbReference type="ChEBI" id="CHEBI:29105"/>
    </cofactor>
    <text evidence="6">Binds 2 Zn(2+) ions per subunit.</text>
</comment>
<dbReference type="EC" id="3.5.2.3" evidence="6"/>
<dbReference type="SUPFAM" id="SSF51338">
    <property type="entry name" value="Composite domain of metallo-dependent hydrolases"/>
    <property type="match status" value="1"/>
</dbReference>
<dbReference type="Gene3D" id="2.30.40.10">
    <property type="entry name" value="Urease, subunit C, domain 1"/>
    <property type="match status" value="1"/>
</dbReference>
<keyword evidence="3 6" id="KW-0479">Metal-binding</keyword>
<dbReference type="PROSITE" id="PS00483">
    <property type="entry name" value="DIHYDROOROTASE_2"/>
    <property type="match status" value="1"/>
</dbReference>
<comment type="caution">
    <text evidence="6">Lacks conserved residue(s) required for the propagation of feature annotation.</text>
</comment>
<feature type="binding site" evidence="6">
    <location>
        <position position="231"/>
    </location>
    <ligand>
        <name>Zn(2+)</name>
        <dbReference type="ChEBI" id="CHEBI:29105"/>
        <label>2</label>
    </ligand>
</feature>
<evidence type="ECO:0000256" key="5">
    <source>
        <dbReference type="ARBA" id="ARBA00022975"/>
    </source>
</evidence>
<comment type="pathway">
    <text evidence="6">Pyrimidine metabolism; UMP biosynthesis via de novo pathway; (S)-dihydroorotate from bicarbonate: step 3/3.</text>
</comment>
<feature type="active site" evidence="6">
    <location>
        <position position="304"/>
    </location>
</feature>
<keyword evidence="5 6" id="KW-0665">Pyrimidine biosynthesis</keyword>
<dbReference type="EMBL" id="JAGIOL010000001">
    <property type="protein sequence ID" value="MBP2435540.1"/>
    <property type="molecule type" value="Genomic_DNA"/>
</dbReference>
<dbReference type="PANTHER" id="PTHR43668:SF2">
    <property type="entry name" value="ALLANTOINASE"/>
    <property type="match status" value="1"/>
</dbReference>
<evidence type="ECO:0000259" key="7">
    <source>
        <dbReference type="Pfam" id="PF12890"/>
    </source>
</evidence>
<evidence type="ECO:0000256" key="3">
    <source>
        <dbReference type="ARBA" id="ARBA00022723"/>
    </source>
</evidence>
<keyword evidence="4 6" id="KW-0378">Hydrolase</keyword>
<dbReference type="CDD" id="cd01317">
    <property type="entry name" value="DHOase_IIa"/>
    <property type="match status" value="1"/>
</dbReference>
<feature type="binding site" evidence="6">
    <location>
        <position position="57"/>
    </location>
    <ligand>
        <name>Zn(2+)</name>
        <dbReference type="ChEBI" id="CHEBI:29105"/>
        <label>1</label>
    </ligand>
</feature>
<feature type="binding site" evidence="6">
    <location>
        <position position="308"/>
    </location>
    <ligand>
        <name>substrate</name>
    </ligand>
</feature>
<proteinExistence type="inferred from homology"/>
<feature type="binding site" evidence="6">
    <location>
        <position position="151"/>
    </location>
    <ligand>
        <name>Zn(2+)</name>
        <dbReference type="ChEBI" id="CHEBI:29105"/>
        <label>2</label>
    </ligand>
</feature>
<evidence type="ECO:0000313" key="9">
    <source>
        <dbReference type="Proteomes" id="UP001519362"/>
    </source>
</evidence>